<dbReference type="SMART" id="SM00042">
    <property type="entry name" value="CUB"/>
    <property type="match status" value="2"/>
</dbReference>
<dbReference type="SMART" id="SM00179">
    <property type="entry name" value="EGF_CA"/>
    <property type="match status" value="1"/>
</dbReference>
<dbReference type="Gene3D" id="2.10.25.10">
    <property type="entry name" value="Laminin"/>
    <property type="match status" value="1"/>
</dbReference>
<dbReference type="InterPro" id="IPR035914">
    <property type="entry name" value="Sperma_CUB_dom_sf"/>
</dbReference>
<feature type="signal peptide" evidence="24">
    <location>
        <begin position="1"/>
        <end position="17"/>
    </location>
</feature>
<dbReference type="FunFam" id="2.60.120.290:FF:000012">
    <property type="entry name" value="mannan-binding lectin serine protease 1 isoform X1"/>
    <property type="match status" value="1"/>
</dbReference>
<dbReference type="SMART" id="SM00032">
    <property type="entry name" value="CCP"/>
    <property type="match status" value="2"/>
</dbReference>
<dbReference type="CDD" id="cd00041">
    <property type="entry name" value="CUB"/>
    <property type="match status" value="2"/>
</dbReference>
<evidence type="ECO:0000256" key="16">
    <source>
        <dbReference type="ARBA" id="ARBA00023157"/>
    </source>
</evidence>
<dbReference type="Gene3D" id="2.60.120.290">
    <property type="entry name" value="Spermadhesin, CUB domain"/>
    <property type="match status" value="2"/>
</dbReference>
<evidence type="ECO:0000256" key="23">
    <source>
        <dbReference type="PROSITE-ProRule" id="PRU00302"/>
    </source>
</evidence>
<comment type="subcellular location">
    <subcellularLocation>
        <location evidence="1">Secreted</location>
    </subcellularLocation>
</comment>
<evidence type="ECO:0000256" key="1">
    <source>
        <dbReference type="ARBA" id="ARBA00004613"/>
    </source>
</evidence>
<evidence type="ECO:0000256" key="2">
    <source>
        <dbReference type="ARBA" id="ARBA00009228"/>
    </source>
</evidence>
<accession>A0AA97LJ24</accession>
<feature type="domain" description="CUB" evidence="25">
    <location>
        <begin position="16"/>
        <end position="136"/>
    </location>
</feature>
<dbReference type="PROSITE" id="PS01180">
    <property type="entry name" value="CUB"/>
    <property type="match status" value="2"/>
</dbReference>
<evidence type="ECO:0000256" key="22">
    <source>
        <dbReference type="PROSITE-ProRule" id="PRU00059"/>
    </source>
</evidence>
<dbReference type="AlphaFoldDB" id="A0AA97LJ24"/>
<feature type="binding site" evidence="21">
    <location>
        <position position="161"/>
    </location>
    <ligand>
        <name>Ca(2+)</name>
        <dbReference type="ChEBI" id="CHEBI:29108"/>
        <label>2</label>
    </ligand>
</feature>
<evidence type="ECO:0000256" key="11">
    <source>
        <dbReference type="ARBA" id="ARBA00022801"/>
    </source>
</evidence>
<dbReference type="InterPro" id="IPR000742">
    <property type="entry name" value="EGF"/>
</dbReference>
<dbReference type="FunFam" id="2.10.25.10:FF:000059">
    <property type="entry name" value="Mannan-binding lectin serine protease 1"/>
    <property type="match status" value="1"/>
</dbReference>
<feature type="binding site" evidence="21">
    <location>
        <position position="280"/>
    </location>
    <ligand>
        <name>Ca(2+)</name>
        <dbReference type="ChEBI" id="CHEBI:29108"/>
        <label>3</label>
    </ligand>
</feature>
<evidence type="ECO:0000259" key="25">
    <source>
        <dbReference type="PROSITE" id="PS01180"/>
    </source>
</evidence>
<feature type="disulfide bond" evidence="19">
    <location>
        <begin position="71"/>
        <end position="89"/>
    </location>
</feature>
<keyword evidence="15" id="KW-0391">Immunity</keyword>
<evidence type="ECO:0000256" key="18">
    <source>
        <dbReference type="PIRSR" id="PIRSR001155-1"/>
    </source>
</evidence>
<evidence type="ECO:0000313" key="28">
    <source>
        <dbReference type="Proteomes" id="UP001190640"/>
    </source>
</evidence>
<dbReference type="SUPFAM" id="SSF57196">
    <property type="entry name" value="EGF/Laminin"/>
    <property type="match status" value="1"/>
</dbReference>
<dbReference type="PROSITE" id="PS00135">
    <property type="entry name" value="TRYPSIN_SER"/>
    <property type="match status" value="1"/>
</dbReference>
<keyword evidence="12" id="KW-0068">Autocatalytic cleavage</keyword>
<keyword evidence="3" id="KW-0964">Secreted</keyword>
<evidence type="ECO:0000256" key="7">
    <source>
        <dbReference type="ARBA" id="ARBA00022670"/>
    </source>
</evidence>
<dbReference type="InterPro" id="IPR000859">
    <property type="entry name" value="CUB_dom"/>
</dbReference>
<evidence type="ECO:0000259" key="27">
    <source>
        <dbReference type="PROSITE" id="PS50923"/>
    </source>
</evidence>
<dbReference type="Pfam" id="PF00084">
    <property type="entry name" value="Sushi"/>
    <property type="match status" value="2"/>
</dbReference>
<dbReference type="Gene3D" id="2.10.70.10">
    <property type="entry name" value="Complement Module, domain 1"/>
    <property type="match status" value="2"/>
</dbReference>
<feature type="modified residue" description="(3R)-3-hydroxyasparagine" evidence="20">
    <location>
        <position position="157"/>
    </location>
</feature>
<dbReference type="InterPro" id="IPR001254">
    <property type="entry name" value="Trypsin_dom"/>
</dbReference>
<dbReference type="InterPro" id="IPR001314">
    <property type="entry name" value="Peptidase_S1A"/>
</dbReference>
<dbReference type="GO" id="GO:0006508">
    <property type="term" value="P:proteolysis"/>
    <property type="evidence" value="ECO:0007669"/>
    <property type="project" value="UniProtKB-KW"/>
</dbReference>
<reference evidence="29" key="1">
    <citation type="submission" date="2025-08" db="UniProtKB">
        <authorList>
            <consortium name="RefSeq"/>
        </authorList>
    </citation>
    <scope>IDENTIFICATION</scope>
    <source>
        <tissue evidence="29">Blood</tissue>
    </source>
</reference>
<dbReference type="GO" id="GO:0004252">
    <property type="term" value="F:serine-type endopeptidase activity"/>
    <property type="evidence" value="ECO:0007669"/>
    <property type="project" value="InterPro"/>
</dbReference>
<dbReference type="InterPro" id="IPR000436">
    <property type="entry name" value="Sushi_SCR_CCP_dom"/>
</dbReference>
<evidence type="ECO:0000256" key="4">
    <source>
        <dbReference type="ARBA" id="ARBA00022536"/>
    </source>
</evidence>
<keyword evidence="5" id="KW-0399">Innate immunity</keyword>
<feature type="disulfide bond" evidence="19 22">
    <location>
        <begin position="183"/>
        <end position="210"/>
    </location>
</feature>
<comment type="similarity">
    <text evidence="2">Belongs to the peptidase S1 family. Snake venom subfamily.</text>
</comment>
<dbReference type="InterPro" id="IPR001881">
    <property type="entry name" value="EGF-like_Ca-bd_dom"/>
</dbReference>
<keyword evidence="10" id="KW-0677">Repeat</keyword>
<dbReference type="Pfam" id="PF00431">
    <property type="entry name" value="CUB"/>
    <property type="match status" value="2"/>
</dbReference>
<keyword evidence="7 29" id="KW-0645">Protease</keyword>
<feature type="binding site" evidence="21">
    <location>
        <position position="74"/>
    </location>
    <ligand>
        <name>Ca(2+)</name>
        <dbReference type="ChEBI" id="CHEBI:29108"/>
        <label>1</label>
    </ligand>
</feature>
<dbReference type="SUPFAM" id="SSF50494">
    <property type="entry name" value="Trypsin-like serine proteases"/>
    <property type="match status" value="1"/>
</dbReference>
<dbReference type="PANTHER" id="PTHR24255">
    <property type="entry name" value="COMPLEMENT COMPONENT 1, S SUBCOMPONENT-RELATED"/>
    <property type="match status" value="1"/>
</dbReference>
<keyword evidence="8 21" id="KW-0479">Metal-binding</keyword>
<organism evidence="28 29">
    <name type="scientific">Eublepharis macularius</name>
    <name type="common">Leopard gecko</name>
    <name type="synonym">Cyrtodactylus macularius</name>
    <dbReference type="NCBI Taxonomy" id="481883"/>
    <lineage>
        <taxon>Eukaryota</taxon>
        <taxon>Metazoa</taxon>
        <taxon>Chordata</taxon>
        <taxon>Craniata</taxon>
        <taxon>Vertebrata</taxon>
        <taxon>Euteleostomi</taxon>
        <taxon>Lepidosauria</taxon>
        <taxon>Squamata</taxon>
        <taxon>Bifurcata</taxon>
        <taxon>Gekkota</taxon>
        <taxon>Eublepharidae</taxon>
        <taxon>Eublepharinae</taxon>
        <taxon>Eublepharis</taxon>
    </lineage>
</organism>
<keyword evidence="28" id="KW-1185">Reference proteome</keyword>
<dbReference type="InterPro" id="IPR033116">
    <property type="entry name" value="TRYPSIN_SER"/>
</dbReference>
<evidence type="ECO:0000256" key="17">
    <source>
        <dbReference type="ARBA" id="ARBA00023278"/>
    </source>
</evidence>
<evidence type="ECO:0000256" key="20">
    <source>
        <dbReference type="PIRSR" id="PIRSR001155-3"/>
    </source>
</evidence>
<dbReference type="PROSITE" id="PS01186">
    <property type="entry name" value="EGF_2"/>
    <property type="match status" value="1"/>
</dbReference>
<dbReference type="InterPro" id="IPR049883">
    <property type="entry name" value="NOTCH1_EGF-like"/>
</dbReference>
<feature type="binding site" evidence="21">
    <location>
        <position position="233"/>
    </location>
    <ligand>
        <name>Ca(2+)</name>
        <dbReference type="ChEBI" id="CHEBI:29108"/>
        <label>3</label>
    </ligand>
</feature>
<dbReference type="SUPFAM" id="SSF49854">
    <property type="entry name" value="Spermadhesin, CUB domain"/>
    <property type="match status" value="2"/>
</dbReference>
<feature type="active site" description="Charge relay system" evidence="18">
    <location>
        <position position="534"/>
    </location>
</feature>
<keyword evidence="4" id="KW-0245">EGF-like domain</keyword>
<feature type="disulfide bond" evidence="19">
    <location>
        <begin position="299"/>
        <end position="347"/>
    </location>
</feature>
<sequence>MIRTCLFLVTFYHVVVSDLVQLQKMYGRIASPDFPNVYPNSKERTWNITVPDGYIIRIYFTHFNLELSYQCEYDYVKMRSGGKVLATLCGHESTDTEEAPGDKTYHSVDNNLAVTFRSDYSNENEFTGFEAFYAAEDMDECQQLINSEPICDHHCHNYLGGFYCSCRIGYLLHKNRRTCTADCPKTVLTARSGEITSPNYPDPYPKLSHCSYGIQVEEGFMIVLEFVENFEIETHPEVPCPYDILKIKTPKQEYGPFCGDTLPPKIETRSNTVDIQFTTDLSGVHAGWKIRYTTTALPCPIPKAPPHGQIHPIQAKYIMKEFYHLSCSVGYALLENELIVKSFTAICQKDGSWNKPMAQCTIVDCGPPEDIANSTVVYVTKADVTTYQAEIEYNCEGPFYVLKTGTSGRYRCAPDGYWRNSNGLQTPPVCKPVCGIQNTKPLKRIYGGKRAKPGQFPWQVLIIDRQGTTGGGALLYDNWILTAAHVIADQADVSSLILKMGLVNKRATDHYQAEAESVFVHEEYRNDGINFNHDIALIKLKHKVPINANITPICLPGKEDRFHVNTSDIGVVAGWGKTEKERPSLFLLYTELDVVDSEKCKAAFANRTIEGKPLVLTENMLCAGYDQGGRDSCSGDSGGPLAFFDTQTRKWFVGGIVSWGLECGVAHLYGIYTKVTNYIPWIENIIVHNP</sequence>
<evidence type="ECO:0000256" key="13">
    <source>
        <dbReference type="ARBA" id="ARBA00022825"/>
    </source>
</evidence>
<evidence type="ECO:0000256" key="15">
    <source>
        <dbReference type="ARBA" id="ARBA00022859"/>
    </source>
</evidence>
<dbReference type="PROSITE" id="PS50923">
    <property type="entry name" value="SUSHI"/>
    <property type="match status" value="2"/>
</dbReference>
<dbReference type="InterPro" id="IPR018097">
    <property type="entry name" value="EGF_Ca-bd_CS"/>
</dbReference>
<gene>
    <name evidence="29" type="primary">MASP2</name>
</gene>
<evidence type="ECO:0000256" key="12">
    <source>
        <dbReference type="ARBA" id="ARBA00022813"/>
    </source>
</evidence>
<feature type="disulfide bond" evidence="19">
    <location>
        <begin position="166"/>
        <end position="179"/>
    </location>
</feature>
<keyword evidence="17 20" id="KW-0379">Hydroxylation</keyword>
<feature type="disulfide bond" evidence="19">
    <location>
        <begin position="365"/>
        <end position="412"/>
    </location>
</feature>
<dbReference type="FunFam" id="2.60.120.290:FF:000006">
    <property type="entry name" value="Mannan-binding lectin serine protease 1"/>
    <property type="match status" value="1"/>
</dbReference>
<evidence type="ECO:0000256" key="6">
    <source>
        <dbReference type="ARBA" id="ARBA00022659"/>
    </source>
</evidence>
<dbReference type="Pfam" id="PF07645">
    <property type="entry name" value="EGF_CA"/>
    <property type="match status" value="1"/>
</dbReference>
<dbReference type="CTD" id="10747"/>
<feature type="domain" description="Sushi" evidence="27">
    <location>
        <begin position="363"/>
        <end position="432"/>
    </location>
</feature>
<feature type="active site" description="Charge relay system" evidence="18">
    <location>
        <position position="637"/>
    </location>
</feature>
<feature type="domain" description="CUB" evidence="25">
    <location>
        <begin position="183"/>
        <end position="295"/>
    </location>
</feature>
<feature type="binding site" evidence="21">
    <location>
        <position position="158"/>
    </location>
    <ligand>
        <name>Ca(2+)</name>
        <dbReference type="ChEBI" id="CHEBI:29108"/>
        <label>2</label>
    </ligand>
</feature>
<dbReference type="GO" id="GO:0005509">
    <property type="term" value="F:calcium ion binding"/>
    <property type="evidence" value="ECO:0007669"/>
    <property type="project" value="InterPro"/>
</dbReference>
<dbReference type="PROSITE" id="PS50240">
    <property type="entry name" value="TRYPSIN_DOM"/>
    <property type="match status" value="1"/>
</dbReference>
<feature type="binding site" evidence="21">
    <location>
        <position position="140"/>
    </location>
    <ligand>
        <name>Ca(2+)</name>
        <dbReference type="ChEBI" id="CHEBI:29108"/>
        <label>2</label>
    </ligand>
</feature>
<protein>
    <submittedName>
        <fullName evidence="29">Mannan-binding lectin serine protease 2 isoform X1</fullName>
    </submittedName>
</protein>
<evidence type="ECO:0000256" key="14">
    <source>
        <dbReference type="ARBA" id="ARBA00022837"/>
    </source>
</evidence>
<feature type="disulfide bond" evidence="19">
    <location>
        <begin position="240"/>
        <end position="258"/>
    </location>
</feature>
<dbReference type="GO" id="GO:0006956">
    <property type="term" value="P:complement activation"/>
    <property type="evidence" value="ECO:0007669"/>
    <property type="project" value="InterPro"/>
</dbReference>
<proteinExistence type="inferred from homology"/>
<dbReference type="PROSITE" id="PS01187">
    <property type="entry name" value="EGF_CA"/>
    <property type="match status" value="1"/>
</dbReference>
<dbReference type="RefSeq" id="XP_054857311.1">
    <property type="nucleotide sequence ID" value="XM_055001336.1"/>
</dbReference>
<dbReference type="SUPFAM" id="SSF57535">
    <property type="entry name" value="Complement control module/SCR domain"/>
    <property type="match status" value="2"/>
</dbReference>
<feature type="disulfide bond" evidence="19">
    <location>
        <begin position="141"/>
        <end position="155"/>
    </location>
</feature>
<evidence type="ECO:0000256" key="24">
    <source>
        <dbReference type="SAM" id="SignalP"/>
    </source>
</evidence>
<keyword evidence="9 24" id="KW-0732">Signal</keyword>
<dbReference type="FunFam" id="2.40.10.10:FF:000003">
    <property type="entry name" value="Transmembrane serine protease 3"/>
    <property type="match status" value="1"/>
</dbReference>
<evidence type="ECO:0000256" key="3">
    <source>
        <dbReference type="ARBA" id="ARBA00022525"/>
    </source>
</evidence>
<dbReference type="Pfam" id="PF00089">
    <property type="entry name" value="Trypsin"/>
    <property type="match status" value="1"/>
</dbReference>
<dbReference type="InterPro" id="IPR043504">
    <property type="entry name" value="Peptidase_S1_PA_chymotrypsin"/>
</dbReference>
<dbReference type="SMART" id="SM00020">
    <property type="entry name" value="Tryp_SPc"/>
    <property type="match status" value="1"/>
</dbReference>
<evidence type="ECO:0000256" key="9">
    <source>
        <dbReference type="ARBA" id="ARBA00022729"/>
    </source>
</evidence>
<feature type="disulfide bond" evidence="19">
    <location>
        <begin position="327"/>
        <end position="360"/>
    </location>
</feature>
<dbReference type="FunFam" id="2.10.70.10:FF:000016">
    <property type="entry name" value="Mannan-binding lectin serine protease 1"/>
    <property type="match status" value="1"/>
</dbReference>
<feature type="disulfide bond" evidence="19">
    <location>
        <begin position="395"/>
        <end position="430"/>
    </location>
</feature>
<dbReference type="InterPro" id="IPR024175">
    <property type="entry name" value="Pept_S1A_C1r/C1S/mannan-bd"/>
</dbReference>
<feature type="domain" description="Peptidase S1" evidence="26">
    <location>
        <begin position="445"/>
        <end position="687"/>
    </location>
</feature>
<feature type="domain" description="Sushi" evidence="27">
    <location>
        <begin position="297"/>
        <end position="362"/>
    </location>
</feature>
<feature type="binding site" evidence="21">
    <location>
        <position position="282"/>
    </location>
    <ligand>
        <name>Ca(2+)</name>
        <dbReference type="ChEBI" id="CHEBI:29108"/>
        <label>3</label>
    </ligand>
</feature>
<evidence type="ECO:0000259" key="26">
    <source>
        <dbReference type="PROSITE" id="PS50240"/>
    </source>
</evidence>
<keyword evidence="6 23" id="KW-0768">Sushi</keyword>
<dbReference type="PRINTS" id="PR00722">
    <property type="entry name" value="CHYMOTRYPSIN"/>
</dbReference>
<feature type="binding site" evidence="21">
    <location>
        <position position="119"/>
    </location>
    <ligand>
        <name>Ca(2+)</name>
        <dbReference type="ChEBI" id="CHEBI:29108"/>
        <label>1</label>
    </ligand>
</feature>
<evidence type="ECO:0000256" key="8">
    <source>
        <dbReference type="ARBA" id="ARBA00022723"/>
    </source>
</evidence>
<name>A0AA97LJ24_EUBMA</name>
<feature type="chain" id="PRO_5041684922" evidence="24">
    <location>
        <begin position="18"/>
        <end position="690"/>
    </location>
</feature>
<dbReference type="InterPro" id="IPR035976">
    <property type="entry name" value="Sushi/SCR/CCP_sf"/>
</dbReference>
<evidence type="ECO:0000256" key="5">
    <source>
        <dbReference type="ARBA" id="ARBA00022588"/>
    </source>
</evidence>
<dbReference type="CDD" id="cd00054">
    <property type="entry name" value="EGF_CA"/>
    <property type="match status" value="1"/>
</dbReference>
<feature type="active site" description="Charge relay system" evidence="18">
    <location>
        <position position="485"/>
    </location>
</feature>
<feature type="binding site" evidence="21">
    <location>
        <position position="243"/>
    </location>
    <ligand>
        <name>Ca(2+)</name>
        <dbReference type="ChEBI" id="CHEBI:29108"/>
        <label>3</label>
    </ligand>
</feature>
<evidence type="ECO:0000313" key="29">
    <source>
        <dbReference type="RefSeq" id="XP_054857311.1"/>
    </source>
</evidence>
<dbReference type="KEGG" id="emc:129344574"/>
<keyword evidence="11" id="KW-0378">Hydrolase</keyword>
<dbReference type="GeneID" id="129344574"/>
<dbReference type="PIRSF" id="PIRSF001155">
    <property type="entry name" value="C1r_C1s_MASP"/>
    <property type="match status" value="1"/>
</dbReference>
<dbReference type="GO" id="GO:0035821">
    <property type="term" value="P:modulation of process of another organism"/>
    <property type="evidence" value="ECO:0007669"/>
    <property type="project" value="UniProtKB-ARBA"/>
</dbReference>
<dbReference type="PANTHER" id="PTHR24255:SF10">
    <property type="entry name" value="MANNAN-BINDING LECTIN SERINE PROTEASE 2"/>
    <property type="match status" value="1"/>
</dbReference>
<feature type="disulfide bond" evidence="19">
    <location>
        <begin position="600"/>
        <end position="622"/>
    </location>
</feature>
<feature type="binding site" evidence="21">
    <location>
        <position position="121"/>
    </location>
    <ligand>
        <name>Ca(2+)</name>
        <dbReference type="ChEBI" id="CHEBI:29108"/>
        <label>1</label>
    </ligand>
</feature>
<feature type="binding site" evidence="21">
    <location>
        <position position="137"/>
    </location>
    <ligand>
        <name>Ca(2+)</name>
        <dbReference type="ChEBI" id="CHEBI:29108"/>
        <label>2</label>
    </ligand>
</feature>
<evidence type="ECO:0000256" key="21">
    <source>
        <dbReference type="PIRSR" id="PIRSR001155-4"/>
    </source>
</evidence>
<keyword evidence="13" id="KW-0720">Serine protease</keyword>
<feature type="disulfide bond" evidence="19">
    <location>
        <begin position="633"/>
        <end position="663"/>
    </location>
</feature>
<dbReference type="Gene3D" id="2.40.10.10">
    <property type="entry name" value="Trypsin-like serine proteases"/>
    <property type="match status" value="2"/>
</dbReference>
<comment type="caution">
    <text evidence="23">Lacks conserved residue(s) required for the propagation of feature annotation.</text>
</comment>
<dbReference type="CDD" id="cd00033">
    <property type="entry name" value="CCP"/>
    <property type="match status" value="1"/>
</dbReference>
<feature type="binding site" evidence="21">
    <location>
        <position position="157"/>
    </location>
    <ligand>
        <name>Ca(2+)</name>
        <dbReference type="ChEBI" id="CHEBI:29108"/>
        <label>2</label>
    </ligand>
</feature>
<feature type="disulfide bond" evidence="19">
    <location>
        <begin position="151"/>
        <end position="164"/>
    </location>
</feature>
<dbReference type="InterPro" id="IPR009003">
    <property type="entry name" value="Peptidase_S1_PA"/>
</dbReference>
<keyword evidence="14 21" id="KW-0106">Calcium</keyword>
<dbReference type="SMART" id="SM00181">
    <property type="entry name" value="EGF"/>
    <property type="match status" value="1"/>
</dbReference>
<dbReference type="GO" id="GO:0045087">
    <property type="term" value="P:innate immune response"/>
    <property type="evidence" value="ECO:0007669"/>
    <property type="project" value="UniProtKB-KW"/>
</dbReference>
<dbReference type="Proteomes" id="UP001190640">
    <property type="component" value="Chromosome 17"/>
</dbReference>
<feature type="binding site" evidence="21">
    <location>
        <position position="66"/>
    </location>
    <ligand>
        <name>Ca(2+)</name>
        <dbReference type="ChEBI" id="CHEBI:29108"/>
        <label>1</label>
    </ligand>
</feature>
<evidence type="ECO:0000256" key="10">
    <source>
        <dbReference type="ARBA" id="ARBA00022737"/>
    </source>
</evidence>
<evidence type="ECO:0000256" key="19">
    <source>
        <dbReference type="PIRSR" id="PIRSR001155-2"/>
    </source>
</evidence>
<feature type="disulfide bond" description="Interchain (between heavy and light chains)" evidence="19">
    <location>
        <begin position="434"/>
        <end position="554"/>
    </location>
</feature>
<comment type="PTM">
    <text evidence="20">The iron and 2-oxoglutarate dependent 3-hydroxylation of aspartate and asparagine is (R) stereospecific within EGF domains.</text>
</comment>
<dbReference type="CDD" id="cd00190">
    <property type="entry name" value="Tryp_SPc"/>
    <property type="match status" value="1"/>
</dbReference>
<keyword evidence="16 19" id="KW-1015">Disulfide bond</keyword>
<dbReference type="GO" id="GO:0005615">
    <property type="term" value="C:extracellular space"/>
    <property type="evidence" value="ECO:0007669"/>
    <property type="project" value="TreeGrafter"/>
</dbReference>